<evidence type="ECO:0000313" key="2">
    <source>
        <dbReference type="Proteomes" id="UP000095329"/>
    </source>
</evidence>
<protein>
    <submittedName>
        <fullName evidence="1">Uncharacterized protein</fullName>
    </submittedName>
</protein>
<dbReference type="EMBL" id="ASHX02000001">
    <property type="protein sequence ID" value="OEJ97339.1"/>
    <property type="molecule type" value="Genomic_DNA"/>
</dbReference>
<sequence length="101" mass="10403">MGYYPCTHLAALTDPAAGTALLGGAHSLWYEYVCPRFHQALADLDSAVAALPGTASRAIRSELEAGKNGSRAGLADFPGTSSEAGAVRAGTAMVVTERYDS</sequence>
<proteinExistence type="predicted"/>
<comment type="caution">
    <text evidence="1">The sequence shown here is derived from an EMBL/GenBank/DDBJ whole genome shotgun (WGS) entry which is preliminary data.</text>
</comment>
<keyword evidence="2" id="KW-1185">Reference proteome</keyword>
<reference evidence="1 2" key="1">
    <citation type="journal article" date="2013" name="Genome Announc.">
        <title>Genome Sequence of Streptomyces violaceusniger Strain SPC6, a Halotolerant Streptomycete That Exhibits Rapid Growth and Development.</title>
        <authorList>
            <person name="Chen X."/>
            <person name="Zhang B."/>
            <person name="Zhang W."/>
            <person name="Wu X."/>
            <person name="Zhang M."/>
            <person name="Chen T."/>
            <person name="Liu G."/>
            <person name="Dyson P."/>
        </authorList>
    </citation>
    <scope>NUCLEOTIDE SEQUENCE [LARGE SCALE GENOMIC DNA]</scope>
    <source>
        <strain evidence="1 2">SPC6</strain>
    </source>
</reference>
<organism evidence="1 2">
    <name type="scientific">Streptomyces thermolilacinus SPC6</name>
    <dbReference type="NCBI Taxonomy" id="1306406"/>
    <lineage>
        <taxon>Bacteria</taxon>
        <taxon>Bacillati</taxon>
        <taxon>Actinomycetota</taxon>
        <taxon>Actinomycetes</taxon>
        <taxon>Kitasatosporales</taxon>
        <taxon>Streptomycetaceae</taxon>
        <taxon>Streptomyces</taxon>
    </lineage>
</organism>
<gene>
    <name evidence="1" type="ORF">J116_025690</name>
</gene>
<evidence type="ECO:0000313" key="1">
    <source>
        <dbReference type="EMBL" id="OEJ97339.1"/>
    </source>
</evidence>
<accession>A0A1D3DYD2</accession>
<dbReference type="Proteomes" id="UP000095329">
    <property type="component" value="Unassembled WGS sequence"/>
</dbReference>
<dbReference type="AlphaFoldDB" id="A0A1D3DYD2"/>
<name>A0A1D3DYD2_9ACTN</name>